<reference evidence="1" key="1">
    <citation type="submission" date="2020-03" db="EMBL/GenBank/DDBJ databases">
        <title>The deep terrestrial virosphere.</title>
        <authorList>
            <person name="Holmfeldt K."/>
            <person name="Nilsson E."/>
            <person name="Simone D."/>
            <person name="Lopez-Fernandez M."/>
            <person name="Wu X."/>
            <person name="de Brujin I."/>
            <person name="Lundin D."/>
            <person name="Andersson A."/>
            <person name="Bertilsson S."/>
            <person name="Dopson M."/>
        </authorList>
    </citation>
    <scope>NUCLEOTIDE SEQUENCE</scope>
    <source>
        <strain evidence="1">MM415B02827</strain>
    </source>
</reference>
<evidence type="ECO:0000313" key="1">
    <source>
        <dbReference type="EMBL" id="QJA88095.1"/>
    </source>
</evidence>
<dbReference type="EMBL" id="MT142753">
    <property type="protein sequence ID" value="QJA88095.1"/>
    <property type="molecule type" value="Genomic_DNA"/>
</dbReference>
<organism evidence="1">
    <name type="scientific">viral metagenome</name>
    <dbReference type="NCBI Taxonomy" id="1070528"/>
    <lineage>
        <taxon>unclassified sequences</taxon>
        <taxon>metagenomes</taxon>
        <taxon>organismal metagenomes</taxon>
    </lineage>
</organism>
<sequence>MAAGDINSYGVPAVCGNMWTAVASIEVDDTHRAYDLVPSGYIVNAIPTDADGAGAFEVDINENAAGTTDNGNIAVNGNFVSTNTVRIQYWFTM</sequence>
<accession>A0A6M3L443</accession>
<proteinExistence type="predicted"/>
<gene>
    <name evidence="1" type="ORF">MM415B02827_0005</name>
</gene>
<dbReference type="AlphaFoldDB" id="A0A6M3L443"/>
<name>A0A6M3L443_9ZZZZ</name>
<protein>
    <submittedName>
        <fullName evidence="1">Uncharacterized protein</fullName>
    </submittedName>
</protein>